<gene>
    <name evidence="4" type="ordered locus">PHZ_c0097</name>
</gene>
<dbReference type="PANTHER" id="PTHR43877:SF2">
    <property type="entry name" value="AMINOALKYLPHOSPHONATE N-ACETYLTRANSFERASE-RELATED"/>
    <property type="match status" value="1"/>
</dbReference>
<evidence type="ECO:0000256" key="1">
    <source>
        <dbReference type="ARBA" id="ARBA00022679"/>
    </source>
</evidence>
<dbReference type="KEGG" id="pzu:PHZ_c0097"/>
<dbReference type="GO" id="GO:0016747">
    <property type="term" value="F:acyltransferase activity, transferring groups other than amino-acyl groups"/>
    <property type="evidence" value="ECO:0007669"/>
    <property type="project" value="InterPro"/>
</dbReference>
<keyword evidence="2" id="KW-0012">Acyltransferase</keyword>
<evidence type="ECO:0000256" key="2">
    <source>
        <dbReference type="ARBA" id="ARBA00023315"/>
    </source>
</evidence>
<dbReference type="SUPFAM" id="SSF55729">
    <property type="entry name" value="Acyl-CoA N-acyltransferases (Nat)"/>
    <property type="match status" value="1"/>
</dbReference>
<organism evidence="4 5">
    <name type="scientific">Phenylobacterium zucineum (strain HLK1)</name>
    <dbReference type="NCBI Taxonomy" id="450851"/>
    <lineage>
        <taxon>Bacteria</taxon>
        <taxon>Pseudomonadati</taxon>
        <taxon>Pseudomonadota</taxon>
        <taxon>Alphaproteobacteria</taxon>
        <taxon>Caulobacterales</taxon>
        <taxon>Caulobacteraceae</taxon>
        <taxon>Phenylobacterium</taxon>
    </lineage>
</organism>
<accession>B4RCB2</accession>
<evidence type="ECO:0000259" key="3">
    <source>
        <dbReference type="PROSITE" id="PS51186"/>
    </source>
</evidence>
<keyword evidence="5" id="KW-1185">Reference proteome</keyword>
<proteinExistence type="predicted"/>
<dbReference type="InterPro" id="IPR000182">
    <property type="entry name" value="GNAT_dom"/>
</dbReference>
<dbReference type="AlphaFoldDB" id="B4RCB2"/>
<feature type="domain" description="N-acetyltransferase" evidence="3">
    <location>
        <begin position="6"/>
        <end position="164"/>
    </location>
</feature>
<dbReference type="STRING" id="450851.PHZ_c0097"/>
<dbReference type="PANTHER" id="PTHR43877">
    <property type="entry name" value="AMINOALKYLPHOSPHONATE N-ACETYLTRANSFERASE-RELATED-RELATED"/>
    <property type="match status" value="1"/>
</dbReference>
<dbReference type="eggNOG" id="COG3153">
    <property type="taxonomic scope" value="Bacteria"/>
</dbReference>
<dbReference type="Proteomes" id="UP000001868">
    <property type="component" value="Chromosome"/>
</dbReference>
<dbReference type="Gene3D" id="3.40.630.30">
    <property type="match status" value="1"/>
</dbReference>
<dbReference type="CDD" id="cd04301">
    <property type="entry name" value="NAT_SF"/>
    <property type="match status" value="1"/>
</dbReference>
<dbReference type="InterPro" id="IPR050832">
    <property type="entry name" value="Bact_Acetyltransf"/>
</dbReference>
<dbReference type="PROSITE" id="PS51186">
    <property type="entry name" value="GNAT"/>
    <property type="match status" value="1"/>
</dbReference>
<protein>
    <submittedName>
        <fullName evidence="4">Acetyltransferase</fullName>
    </submittedName>
</protein>
<dbReference type="EMBL" id="CP000747">
    <property type="protein sequence ID" value="ACG76511.1"/>
    <property type="molecule type" value="Genomic_DNA"/>
</dbReference>
<keyword evidence="1 4" id="KW-0808">Transferase</keyword>
<dbReference type="Pfam" id="PF00583">
    <property type="entry name" value="Acetyltransf_1"/>
    <property type="match status" value="1"/>
</dbReference>
<name>B4RCB2_PHEZH</name>
<reference evidence="4 5" key="1">
    <citation type="journal article" date="2008" name="BMC Genomics">
        <title>Complete genome of Phenylobacterium zucineum - a novel facultative intracellular bacterium isolated from human erythroleukemia cell line K562.</title>
        <authorList>
            <person name="Luo Y."/>
            <person name="Xu X."/>
            <person name="Ding Z."/>
            <person name="Liu Z."/>
            <person name="Zhang B."/>
            <person name="Yan Z."/>
            <person name="Sun J."/>
            <person name="Hu S."/>
            <person name="Hu X."/>
        </authorList>
    </citation>
    <scope>NUCLEOTIDE SEQUENCE [LARGE SCALE GENOMIC DNA]</scope>
    <source>
        <strain evidence="4 5">HLK1</strain>
    </source>
</reference>
<dbReference type="RefSeq" id="WP_012520659.1">
    <property type="nucleotide sequence ID" value="NC_011144.1"/>
</dbReference>
<sequence length="171" mass="18644">MSDIKLDFRAAGPTDLPAVHRLVESAYRGDSARAGWTHEADLIEGPRTSAEALQAIVDDPAQVLLLAFDGDRLAGCVQVSRVSGETSYFGMLTVDPRRQAGGLGRRIVAAAERLARERFGASRMELTVVSVRAELIAYYERRGYRRTGESRPFPVALDPPLALSVMEKALS</sequence>
<dbReference type="InterPro" id="IPR016181">
    <property type="entry name" value="Acyl_CoA_acyltransferase"/>
</dbReference>
<dbReference type="HOGENOM" id="CLU_098389_0_0_5"/>
<evidence type="ECO:0000313" key="5">
    <source>
        <dbReference type="Proteomes" id="UP000001868"/>
    </source>
</evidence>
<evidence type="ECO:0000313" key="4">
    <source>
        <dbReference type="EMBL" id="ACG76511.1"/>
    </source>
</evidence>